<gene>
    <name evidence="7" type="ORF">HPB48_019867</name>
</gene>
<dbReference type="SUPFAM" id="SSF53474">
    <property type="entry name" value="alpha/beta-Hydrolases"/>
    <property type="match status" value="1"/>
</dbReference>
<dbReference type="VEuPathDB" id="VectorBase:HLOH_048013"/>
<dbReference type="GO" id="GO:0004185">
    <property type="term" value="F:serine-type carboxypeptidase activity"/>
    <property type="evidence" value="ECO:0007669"/>
    <property type="project" value="InterPro"/>
</dbReference>
<protein>
    <recommendedName>
        <fullName evidence="9">Serine carboxypeptidase</fullName>
    </recommendedName>
</protein>
<evidence type="ECO:0000256" key="6">
    <source>
        <dbReference type="ARBA" id="ARBA00023180"/>
    </source>
</evidence>
<comment type="similarity">
    <text evidence="1">Belongs to the peptidase S10 family.</text>
</comment>
<dbReference type="GO" id="GO:0006508">
    <property type="term" value="P:proteolysis"/>
    <property type="evidence" value="ECO:0007669"/>
    <property type="project" value="UniProtKB-KW"/>
</dbReference>
<evidence type="ECO:0000256" key="3">
    <source>
        <dbReference type="ARBA" id="ARBA00022670"/>
    </source>
</evidence>
<dbReference type="PROSITE" id="PS00560">
    <property type="entry name" value="CARBOXYPEPT_SER_HIS"/>
    <property type="match status" value="1"/>
</dbReference>
<evidence type="ECO:0000256" key="4">
    <source>
        <dbReference type="ARBA" id="ARBA00022729"/>
    </source>
</evidence>
<evidence type="ECO:0000256" key="1">
    <source>
        <dbReference type="ARBA" id="ARBA00009431"/>
    </source>
</evidence>
<dbReference type="Pfam" id="PF00450">
    <property type="entry name" value="Peptidase_S10"/>
    <property type="match status" value="1"/>
</dbReference>
<comment type="caution">
    <text evidence="7">The sequence shown here is derived from an EMBL/GenBank/DDBJ whole genome shotgun (WGS) entry which is preliminary data.</text>
</comment>
<dbReference type="OrthoDB" id="443318at2759"/>
<dbReference type="InterPro" id="IPR033124">
    <property type="entry name" value="Ser_caboxypep_his_AS"/>
</dbReference>
<dbReference type="PANTHER" id="PTHR11802:SF472">
    <property type="entry name" value="SERINE CARBOXYPEPTIDASE CPVL-RELATED"/>
    <property type="match status" value="1"/>
</dbReference>
<organism evidence="7 8">
    <name type="scientific">Haemaphysalis longicornis</name>
    <name type="common">Bush tick</name>
    <dbReference type="NCBI Taxonomy" id="44386"/>
    <lineage>
        <taxon>Eukaryota</taxon>
        <taxon>Metazoa</taxon>
        <taxon>Ecdysozoa</taxon>
        <taxon>Arthropoda</taxon>
        <taxon>Chelicerata</taxon>
        <taxon>Arachnida</taxon>
        <taxon>Acari</taxon>
        <taxon>Parasitiformes</taxon>
        <taxon>Ixodida</taxon>
        <taxon>Ixodoidea</taxon>
        <taxon>Ixodidae</taxon>
        <taxon>Haemaphysalinae</taxon>
        <taxon>Haemaphysalis</taxon>
    </lineage>
</organism>
<evidence type="ECO:0000256" key="2">
    <source>
        <dbReference type="ARBA" id="ARBA00022645"/>
    </source>
</evidence>
<keyword evidence="3" id="KW-0645">Protease</keyword>
<dbReference type="PANTHER" id="PTHR11802">
    <property type="entry name" value="SERINE PROTEASE FAMILY S10 SERINE CARBOXYPEPTIDASE"/>
    <property type="match status" value="1"/>
</dbReference>
<evidence type="ECO:0000313" key="8">
    <source>
        <dbReference type="Proteomes" id="UP000821853"/>
    </source>
</evidence>
<proteinExistence type="inferred from homology"/>
<reference evidence="7 8" key="1">
    <citation type="journal article" date="2020" name="Cell">
        <title>Large-Scale Comparative Analyses of Tick Genomes Elucidate Their Genetic Diversity and Vector Capacities.</title>
        <authorList>
            <consortium name="Tick Genome and Microbiome Consortium (TIGMIC)"/>
            <person name="Jia N."/>
            <person name="Wang J."/>
            <person name="Shi W."/>
            <person name="Du L."/>
            <person name="Sun Y."/>
            <person name="Zhan W."/>
            <person name="Jiang J.F."/>
            <person name="Wang Q."/>
            <person name="Zhang B."/>
            <person name="Ji P."/>
            <person name="Bell-Sakyi L."/>
            <person name="Cui X.M."/>
            <person name="Yuan T.T."/>
            <person name="Jiang B.G."/>
            <person name="Yang W.F."/>
            <person name="Lam T.T."/>
            <person name="Chang Q.C."/>
            <person name="Ding S.J."/>
            <person name="Wang X.J."/>
            <person name="Zhu J.G."/>
            <person name="Ruan X.D."/>
            <person name="Zhao L."/>
            <person name="Wei J.T."/>
            <person name="Ye R.Z."/>
            <person name="Que T.C."/>
            <person name="Du C.H."/>
            <person name="Zhou Y.H."/>
            <person name="Cheng J.X."/>
            <person name="Dai P.F."/>
            <person name="Guo W.B."/>
            <person name="Han X.H."/>
            <person name="Huang E.J."/>
            <person name="Li L.F."/>
            <person name="Wei W."/>
            <person name="Gao Y.C."/>
            <person name="Liu J.Z."/>
            <person name="Shao H.Z."/>
            <person name="Wang X."/>
            <person name="Wang C.C."/>
            <person name="Yang T.C."/>
            <person name="Huo Q.B."/>
            <person name="Li W."/>
            <person name="Chen H.Y."/>
            <person name="Chen S.E."/>
            <person name="Zhou L.G."/>
            <person name="Ni X.B."/>
            <person name="Tian J.H."/>
            <person name="Sheng Y."/>
            <person name="Liu T."/>
            <person name="Pan Y.S."/>
            <person name="Xia L.Y."/>
            <person name="Li J."/>
            <person name="Zhao F."/>
            <person name="Cao W.C."/>
        </authorList>
    </citation>
    <scope>NUCLEOTIDE SEQUENCE [LARGE SCALE GENOMIC DNA]</scope>
    <source>
        <strain evidence="7">HaeL-2018</strain>
    </source>
</reference>
<sequence length="248" mass="28297">MRVKINFQGIAYGNGLTDPVNMLGFGEFLYGIGLIDRITADYMTRVAGVAVEHIRSGQTGLATRIVDALIAGIASKDTFFKNVTGYEYCYNYLYDVEPSDIRDYKQFVIRPEVRRALHVGQRDFSTKRDVVYEHFVEDFVRSAVPQLTVLLEKGYRVLVYSGPLDVCVPTTQTEQFLSRMSWSRADRWAHAPQKIWRSVDGKKLLGYKKTVDNLSFVVVRNSGHMVPYDQPEAMLELLTAFIDRTTPF</sequence>
<dbReference type="Proteomes" id="UP000821853">
    <property type="component" value="Chromosome 2"/>
</dbReference>
<dbReference type="InterPro" id="IPR001563">
    <property type="entry name" value="Peptidase_S10"/>
</dbReference>
<keyword evidence="5" id="KW-0378">Hydrolase</keyword>
<dbReference type="OMA" id="CIRAGLM"/>
<keyword evidence="4" id="KW-0732">Signal</keyword>
<dbReference type="InterPro" id="IPR029058">
    <property type="entry name" value="AB_hydrolase_fold"/>
</dbReference>
<accession>A0A9J6FPE3</accession>
<dbReference type="AlphaFoldDB" id="A0A9J6FPE3"/>
<evidence type="ECO:0008006" key="9">
    <source>
        <dbReference type="Google" id="ProtNLM"/>
    </source>
</evidence>
<keyword evidence="8" id="KW-1185">Reference proteome</keyword>
<dbReference type="EMBL" id="JABSTR010000004">
    <property type="protein sequence ID" value="KAH9368038.1"/>
    <property type="molecule type" value="Genomic_DNA"/>
</dbReference>
<dbReference type="Gene3D" id="3.40.50.1820">
    <property type="entry name" value="alpha/beta hydrolase"/>
    <property type="match status" value="1"/>
</dbReference>
<name>A0A9J6FPE3_HAELO</name>
<evidence type="ECO:0000256" key="5">
    <source>
        <dbReference type="ARBA" id="ARBA00022801"/>
    </source>
</evidence>
<keyword evidence="6" id="KW-0325">Glycoprotein</keyword>
<keyword evidence="2" id="KW-0121">Carboxypeptidase</keyword>
<evidence type="ECO:0000313" key="7">
    <source>
        <dbReference type="EMBL" id="KAH9368038.1"/>
    </source>
</evidence>